<dbReference type="EMBL" id="AP024485">
    <property type="protein sequence ID" value="BCS89951.1"/>
    <property type="molecule type" value="Genomic_DNA"/>
</dbReference>
<evidence type="ECO:0000259" key="1">
    <source>
        <dbReference type="Pfam" id="PF13280"/>
    </source>
</evidence>
<dbReference type="InterPro" id="IPR026881">
    <property type="entry name" value="WYL_dom"/>
</dbReference>
<name>A0ABM7PA52_9BACT</name>
<sequence length="245" mass="28665">MTWIIVCVIVVVLFIWLGKRTKGKDENPPSHATITTTSDDFDEVDTPHFLAAPQYDKPIPIWTGSQEFEFSYLNSDGSSRTRRQVTVKSIEQNRFGTFYFMGHCHLKNAERTFRVSRITTMVKVDGGKKYKMDALFKEVLELPFSIHPNVQQLREKRDKDLLSRFAKCAWEGSMDIEFDSQKGTLTRVMISEHKHPYFWFKTDEGSRYKSLRWVNTYIRCKDGTIGKRKFIHEHLGIPTKGINWE</sequence>
<dbReference type="RefSeq" id="WP_229591899.1">
    <property type="nucleotide sequence ID" value="NZ_AP024485.1"/>
</dbReference>
<accession>A0ABM7PA52</accession>
<organism evidence="2 3">
    <name type="scientific">Pseudodesulfovibrio sediminis</name>
    <dbReference type="NCBI Taxonomy" id="2810563"/>
    <lineage>
        <taxon>Bacteria</taxon>
        <taxon>Pseudomonadati</taxon>
        <taxon>Thermodesulfobacteriota</taxon>
        <taxon>Desulfovibrionia</taxon>
        <taxon>Desulfovibrionales</taxon>
        <taxon>Desulfovibrionaceae</taxon>
    </lineage>
</organism>
<evidence type="ECO:0000313" key="3">
    <source>
        <dbReference type="Proteomes" id="UP001053296"/>
    </source>
</evidence>
<gene>
    <name evidence="2" type="ORF">PSDVSF_31930</name>
</gene>
<protein>
    <recommendedName>
        <fullName evidence="1">WYL domain-containing protein</fullName>
    </recommendedName>
</protein>
<feature type="domain" description="WYL" evidence="1">
    <location>
        <begin position="66"/>
        <end position="120"/>
    </location>
</feature>
<dbReference type="Proteomes" id="UP001053296">
    <property type="component" value="Chromosome"/>
</dbReference>
<reference evidence="2" key="1">
    <citation type="journal article" date="2022" name="Arch. Microbiol.">
        <title>Pseudodesulfovibrio sediminis sp. nov., a mesophilic and neutrophilic sulfate-reducing bacterium isolated from sediment of a brackish lake.</title>
        <authorList>
            <person name="Takahashi A."/>
            <person name="Kojima H."/>
            <person name="Watanabe M."/>
            <person name="Fukui M."/>
        </authorList>
    </citation>
    <scope>NUCLEOTIDE SEQUENCE</scope>
    <source>
        <strain evidence="2">SF6</strain>
    </source>
</reference>
<proteinExistence type="predicted"/>
<dbReference type="Pfam" id="PF13280">
    <property type="entry name" value="WYL"/>
    <property type="match status" value="1"/>
</dbReference>
<keyword evidence="3" id="KW-1185">Reference proteome</keyword>
<evidence type="ECO:0000313" key="2">
    <source>
        <dbReference type="EMBL" id="BCS89951.1"/>
    </source>
</evidence>